<evidence type="ECO:0000313" key="3">
    <source>
        <dbReference type="EMBL" id="WBA41661.1"/>
    </source>
</evidence>
<gene>
    <name evidence="3" type="ORF">O3303_17850</name>
</gene>
<evidence type="ECO:0000256" key="2">
    <source>
        <dbReference type="SAM" id="SignalP"/>
    </source>
</evidence>
<dbReference type="Proteomes" id="UP001211005">
    <property type="component" value="Chromosome"/>
</dbReference>
<reference evidence="3 4" key="1">
    <citation type="submission" date="2022-12" db="EMBL/GenBank/DDBJ databases">
        <title>Hymenobacter canadensis sp. nov. isolated from lake water of the Cambridge Bay, Canada.</title>
        <authorList>
            <person name="Kim W.H."/>
            <person name="Lee Y.M."/>
        </authorList>
    </citation>
    <scope>NUCLEOTIDE SEQUENCE [LARGE SCALE GENOMIC DNA]</scope>
    <source>
        <strain evidence="3 4">PAMC 29467</strain>
    </source>
</reference>
<dbReference type="EMBL" id="CP114767">
    <property type="protein sequence ID" value="WBA41661.1"/>
    <property type="molecule type" value="Genomic_DNA"/>
</dbReference>
<dbReference type="Pfam" id="PF20077">
    <property type="entry name" value="CcmD_alt"/>
    <property type="match status" value="1"/>
</dbReference>
<name>A0ABY7LMI7_9BACT</name>
<keyword evidence="1" id="KW-0472">Membrane</keyword>
<feature type="signal peptide" evidence="2">
    <location>
        <begin position="1"/>
        <end position="25"/>
    </location>
</feature>
<protein>
    <recommendedName>
        <fullName evidence="5">CcmD family protein</fullName>
    </recommendedName>
</protein>
<keyword evidence="1" id="KW-1133">Transmembrane helix</keyword>
<proteinExistence type="predicted"/>
<keyword evidence="4" id="KW-1185">Reference proteome</keyword>
<sequence length="79" mass="8587">MKNSLRSLRSGFLLLLALLLPVLHAAAQTADSPEMADTFRADGKIYVVVAVITVVLAGLLALLVSLDRKVSRLERELKD</sequence>
<feature type="chain" id="PRO_5046880519" description="CcmD family protein" evidence="2">
    <location>
        <begin position="26"/>
        <end position="79"/>
    </location>
</feature>
<accession>A0ABY7LMI7</accession>
<evidence type="ECO:0000313" key="4">
    <source>
        <dbReference type="Proteomes" id="UP001211005"/>
    </source>
</evidence>
<feature type="transmembrane region" description="Helical" evidence="1">
    <location>
        <begin position="45"/>
        <end position="66"/>
    </location>
</feature>
<evidence type="ECO:0008006" key="5">
    <source>
        <dbReference type="Google" id="ProtNLM"/>
    </source>
</evidence>
<keyword evidence="2" id="KW-0732">Signal</keyword>
<keyword evidence="1" id="KW-0812">Transmembrane</keyword>
<organism evidence="3 4">
    <name type="scientific">Hymenobacter canadensis</name>
    <dbReference type="NCBI Taxonomy" id="2999067"/>
    <lineage>
        <taxon>Bacteria</taxon>
        <taxon>Pseudomonadati</taxon>
        <taxon>Bacteroidota</taxon>
        <taxon>Cytophagia</taxon>
        <taxon>Cytophagales</taxon>
        <taxon>Hymenobacteraceae</taxon>
        <taxon>Hymenobacter</taxon>
    </lineage>
</organism>
<dbReference type="RefSeq" id="WP_269559725.1">
    <property type="nucleotide sequence ID" value="NZ_CP114767.1"/>
</dbReference>
<evidence type="ECO:0000256" key="1">
    <source>
        <dbReference type="SAM" id="Phobius"/>
    </source>
</evidence>